<comment type="subunit">
    <text evidence="3">Interacts with ERF2.</text>
</comment>
<dbReference type="Pfam" id="PF10256">
    <property type="entry name" value="Erf4"/>
    <property type="match status" value="1"/>
</dbReference>
<organism evidence="8">
    <name type="scientific">Arion vulgaris</name>
    <dbReference type="NCBI Taxonomy" id="1028688"/>
    <lineage>
        <taxon>Eukaryota</taxon>
        <taxon>Metazoa</taxon>
        <taxon>Spiralia</taxon>
        <taxon>Lophotrochozoa</taxon>
        <taxon>Mollusca</taxon>
        <taxon>Gastropoda</taxon>
        <taxon>Heterobranchia</taxon>
        <taxon>Euthyneura</taxon>
        <taxon>Panpulmonata</taxon>
        <taxon>Eupulmonata</taxon>
        <taxon>Stylommatophora</taxon>
        <taxon>Helicina</taxon>
        <taxon>Arionoidea</taxon>
        <taxon>Arionidae</taxon>
        <taxon>Arion</taxon>
    </lineage>
</organism>
<comment type="similarity">
    <text evidence="2">Belongs to the ERF4 family.</text>
</comment>
<dbReference type="GO" id="GO:0002178">
    <property type="term" value="C:palmitoyltransferase complex"/>
    <property type="evidence" value="ECO:0007669"/>
    <property type="project" value="TreeGrafter"/>
</dbReference>
<accession>A0A0B6YG77</accession>
<dbReference type="GO" id="GO:0006612">
    <property type="term" value="P:protein targeting to membrane"/>
    <property type="evidence" value="ECO:0007669"/>
    <property type="project" value="TreeGrafter"/>
</dbReference>
<reference evidence="8" key="1">
    <citation type="submission" date="2014-12" db="EMBL/GenBank/DDBJ databases">
        <title>Insight into the proteome of Arion vulgaris.</title>
        <authorList>
            <person name="Aradska J."/>
            <person name="Bulat T."/>
            <person name="Smidak R."/>
            <person name="Sarate P."/>
            <person name="Gangsoo J."/>
            <person name="Sialana F."/>
            <person name="Bilban M."/>
            <person name="Lubec G."/>
        </authorList>
    </citation>
    <scope>NUCLEOTIDE SEQUENCE</scope>
    <source>
        <tissue evidence="8">Skin</tissue>
    </source>
</reference>
<dbReference type="EMBL" id="HACG01008373">
    <property type="protein sequence ID" value="CEK55238.1"/>
    <property type="molecule type" value="Transcribed_RNA"/>
</dbReference>
<name>A0A0B6YG77_9EUPU</name>
<dbReference type="PANTHER" id="PTHR13254:SF0">
    <property type="entry name" value="GOLGIN SUBFAMILY A MEMBER 7_ERF4 DOMAIN-CONTAINING PROTEIN"/>
    <property type="match status" value="1"/>
</dbReference>
<sequence>HLQVKLTQQAFHNTSMQQSPHTKVFVQRDFSDGLSVKFQTRYPTELEGRVDKATYEITINTINDMFADAESIGTKTCFESCFACLTAYTSLLCMDTLYEKTLKKVRRYTEEQNHAIYMSRGVMLIDPAERGLRILEINIYSIETQQR</sequence>
<evidence type="ECO:0000256" key="1">
    <source>
        <dbReference type="ARBA" id="ARBA00004406"/>
    </source>
</evidence>
<keyword evidence="6" id="KW-0472">Membrane</keyword>
<evidence type="ECO:0000256" key="6">
    <source>
        <dbReference type="ARBA" id="ARBA00023136"/>
    </source>
</evidence>
<evidence type="ECO:0000256" key="2">
    <source>
        <dbReference type="ARBA" id="ARBA00007732"/>
    </source>
</evidence>
<keyword evidence="5" id="KW-0256">Endoplasmic reticulum</keyword>
<comment type="subcellular location">
    <subcellularLocation>
        <location evidence="1">Endoplasmic reticulum membrane</location>
        <topology evidence="1">Peripheral membrane protein</topology>
    </subcellularLocation>
</comment>
<protein>
    <recommendedName>
        <fullName evidence="4">Ras modification protein ERF4</fullName>
    </recommendedName>
</protein>
<dbReference type="GO" id="GO:0005789">
    <property type="term" value="C:endoplasmic reticulum membrane"/>
    <property type="evidence" value="ECO:0007669"/>
    <property type="project" value="UniProtKB-SubCell"/>
</dbReference>
<gene>
    <name evidence="8" type="primary">ORF24708</name>
</gene>
<evidence type="ECO:0000256" key="5">
    <source>
        <dbReference type="ARBA" id="ARBA00022824"/>
    </source>
</evidence>
<dbReference type="InterPro" id="IPR051371">
    <property type="entry name" value="Ras_palmitoyltransferase"/>
</dbReference>
<evidence type="ECO:0000256" key="3">
    <source>
        <dbReference type="ARBA" id="ARBA00011396"/>
    </source>
</evidence>
<dbReference type="AlphaFoldDB" id="A0A0B6YG77"/>
<feature type="domain" description="Golgin subfamily A member 7/ERF4" evidence="7">
    <location>
        <begin position="24"/>
        <end position="136"/>
    </location>
</feature>
<dbReference type="InterPro" id="IPR019383">
    <property type="entry name" value="Golgin_A_7/ERF4"/>
</dbReference>
<feature type="non-terminal residue" evidence="8">
    <location>
        <position position="1"/>
    </location>
</feature>
<evidence type="ECO:0000313" key="8">
    <source>
        <dbReference type="EMBL" id="CEK55238.1"/>
    </source>
</evidence>
<evidence type="ECO:0000259" key="7">
    <source>
        <dbReference type="Pfam" id="PF10256"/>
    </source>
</evidence>
<proteinExistence type="inferred from homology"/>
<evidence type="ECO:0000256" key="4">
    <source>
        <dbReference type="ARBA" id="ARBA00018463"/>
    </source>
</evidence>
<dbReference type="PANTHER" id="PTHR13254">
    <property type="entry name" value="GOLGI AUTOANTIGEN, GOLGIN SUBFAMILY A, 7"/>
    <property type="match status" value="1"/>
</dbReference>